<feature type="domain" description="Cyclic nucleotide-binding" evidence="6">
    <location>
        <begin position="201"/>
        <end position="264"/>
    </location>
</feature>
<dbReference type="SMART" id="SM00229">
    <property type="entry name" value="RasGEFN"/>
    <property type="match status" value="1"/>
</dbReference>
<evidence type="ECO:0000259" key="6">
    <source>
        <dbReference type="PROSITE" id="PS50042"/>
    </source>
</evidence>
<dbReference type="CDD" id="cd00155">
    <property type="entry name" value="RasGEF"/>
    <property type="match status" value="1"/>
</dbReference>
<dbReference type="CDD" id="cd06224">
    <property type="entry name" value="REM"/>
    <property type="match status" value="1"/>
</dbReference>
<feature type="region of interest" description="Disordered" evidence="4">
    <location>
        <begin position="1"/>
        <end position="125"/>
    </location>
</feature>
<evidence type="ECO:0000259" key="8">
    <source>
        <dbReference type="PROSITE" id="PS50212"/>
    </source>
</evidence>
<dbReference type="Gene3D" id="1.10.840.10">
    <property type="entry name" value="Ras guanine-nucleotide exchange factors catalytic domain"/>
    <property type="match status" value="2"/>
</dbReference>
<keyword evidence="10" id="KW-1185">Reference proteome</keyword>
<dbReference type="InterPro" id="IPR001895">
    <property type="entry name" value="RASGEF_cat_dom"/>
</dbReference>
<dbReference type="SUPFAM" id="SSF51206">
    <property type="entry name" value="cAMP-binding domain-like"/>
    <property type="match status" value="1"/>
</dbReference>
<dbReference type="PANTHER" id="PTHR23113:SF249">
    <property type="entry name" value="RAP GUANINE NUCLEOTIDE EXCHANGE FACTOR 6"/>
    <property type="match status" value="1"/>
</dbReference>
<keyword evidence="2 3" id="KW-0344">Guanine-nucleotide releasing factor</keyword>
<feature type="compositionally biased region" description="Low complexity" evidence="4">
    <location>
        <begin position="95"/>
        <end position="111"/>
    </location>
</feature>
<dbReference type="InterPro" id="IPR000595">
    <property type="entry name" value="cNMP-bd_dom"/>
</dbReference>
<dbReference type="InParanoid" id="A0A0D2X4N6"/>
<feature type="domain" description="N-terminal Ras-GEF" evidence="8">
    <location>
        <begin position="297"/>
        <end position="423"/>
    </location>
</feature>
<dbReference type="Gene3D" id="2.60.120.10">
    <property type="entry name" value="Jelly Rolls"/>
    <property type="match status" value="1"/>
</dbReference>
<proteinExistence type="inferred from homology"/>
<dbReference type="STRING" id="595528.A0A0D2X4N6"/>
<evidence type="ECO:0000313" key="9">
    <source>
        <dbReference type="EMBL" id="KJE96374.1"/>
    </source>
</evidence>
<reference evidence="10" key="1">
    <citation type="submission" date="2011-02" db="EMBL/GenBank/DDBJ databases">
        <title>The Genome Sequence of Capsaspora owczarzaki ATCC 30864.</title>
        <authorList>
            <person name="Russ C."/>
            <person name="Cuomo C."/>
            <person name="Burger G."/>
            <person name="Gray M.W."/>
            <person name="Holland P.W.H."/>
            <person name="King N."/>
            <person name="Lang F.B.F."/>
            <person name="Roger A.J."/>
            <person name="Ruiz-Trillo I."/>
            <person name="Young S.K."/>
            <person name="Zeng Q."/>
            <person name="Gargeya S."/>
            <person name="Alvarado L."/>
            <person name="Berlin A."/>
            <person name="Chapman S.B."/>
            <person name="Chen Z."/>
            <person name="Freedman E."/>
            <person name="Gellesch M."/>
            <person name="Goldberg J."/>
            <person name="Griggs A."/>
            <person name="Gujja S."/>
            <person name="Heilman E."/>
            <person name="Heiman D."/>
            <person name="Howarth C."/>
            <person name="Mehta T."/>
            <person name="Neiman D."/>
            <person name="Pearson M."/>
            <person name="Roberts A."/>
            <person name="Saif S."/>
            <person name="Shea T."/>
            <person name="Shenoy N."/>
            <person name="Sisk P."/>
            <person name="Stolte C."/>
            <person name="Sykes S."/>
            <person name="White J."/>
            <person name="Yandava C."/>
            <person name="Haas B."/>
            <person name="Nusbaum C."/>
            <person name="Birren B."/>
        </authorList>
    </citation>
    <scope>NUCLEOTIDE SEQUENCE</scope>
    <source>
        <strain evidence="10">ATCC 30864</strain>
    </source>
</reference>
<dbReference type="Proteomes" id="UP000008743">
    <property type="component" value="Unassembled WGS sequence"/>
</dbReference>
<comment type="similarity">
    <text evidence="1">Belongs to the RAPGEF2 family.</text>
</comment>
<dbReference type="InterPro" id="IPR008937">
    <property type="entry name" value="Ras-like_GEF"/>
</dbReference>
<evidence type="ECO:0000256" key="1">
    <source>
        <dbReference type="ARBA" id="ARBA00010829"/>
    </source>
</evidence>
<dbReference type="PROSITE" id="PS50009">
    <property type="entry name" value="RASGEF_CAT"/>
    <property type="match status" value="1"/>
</dbReference>
<dbReference type="PhylomeDB" id="A0A0D2X4N6"/>
<evidence type="ECO:0000259" key="7">
    <source>
        <dbReference type="PROSITE" id="PS50200"/>
    </source>
</evidence>
<dbReference type="Pfam" id="PF00618">
    <property type="entry name" value="RasGEF_N"/>
    <property type="match status" value="1"/>
</dbReference>
<evidence type="ECO:0000313" key="10">
    <source>
        <dbReference type="Proteomes" id="UP000008743"/>
    </source>
</evidence>
<dbReference type="PROSITE" id="PS50212">
    <property type="entry name" value="RASGEF_NTER"/>
    <property type="match status" value="1"/>
</dbReference>
<dbReference type="Pfam" id="PF00617">
    <property type="entry name" value="RasGEF"/>
    <property type="match status" value="1"/>
</dbReference>
<feature type="compositionally biased region" description="Polar residues" evidence="4">
    <location>
        <begin position="23"/>
        <end position="35"/>
    </location>
</feature>
<evidence type="ECO:0000259" key="5">
    <source>
        <dbReference type="PROSITE" id="PS50009"/>
    </source>
</evidence>
<evidence type="ECO:0000256" key="2">
    <source>
        <dbReference type="ARBA" id="ARBA00022658"/>
    </source>
</evidence>
<protein>
    <submittedName>
        <fullName evidence="9">Rap guanine nucleotide exchange factor 4</fullName>
    </submittedName>
</protein>
<evidence type="ECO:0000256" key="3">
    <source>
        <dbReference type="PROSITE-ProRule" id="PRU00168"/>
    </source>
</evidence>
<dbReference type="PROSITE" id="PS50042">
    <property type="entry name" value="CNMP_BINDING_3"/>
    <property type="match status" value="1"/>
</dbReference>
<accession>A0A0D2X4N6</accession>
<dbReference type="eggNOG" id="KOG2378">
    <property type="taxonomic scope" value="Eukaryota"/>
</dbReference>
<dbReference type="GO" id="GO:0007265">
    <property type="term" value="P:Ras protein signal transduction"/>
    <property type="evidence" value="ECO:0007669"/>
    <property type="project" value="TreeGrafter"/>
</dbReference>
<dbReference type="Gene3D" id="3.10.20.90">
    <property type="entry name" value="Phosphatidylinositol 3-kinase Catalytic Subunit, Chain A, domain 1"/>
    <property type="match status" value="1"/>
</dbReference>
<dbReference type="GO" id="GO:0005085">
    <property type="term" value="F:guanyl-nucleotide exchange factor activity"/>
    <property type="evidence" value="ECO:0007669"/>
    <property type="project" value="UniProtKB-KW"/>
</dbReference>
<dbReference type="InterPro" id="IPR000651">
    <property type="entry name" value="Ras-like_Gua-exchang_fac_N"/>
</dbReference>
<dbReference type="RefSeq" id="XP_004344331.1">
    <property type="nucleotide sequence ID" value="XM_004344281.2"/>
</dbReference>
<dbReference type="InterPro" id="IPR029071">
    <property type="entry name" value="Ubiquitin-like_domsf"/>
</dbReference>
<dbReference type="OrthoDB" id="21144at2759"/>
<dbReference type="Gene3D" id="1.20.870.10">
    <property type="entry name" value="Son of sevenless (SoS) protein Chain: S domain 1"/>
    <property type="match status" value="1"/>
</dbReference>
<sequence length="885" mass="97631">MSRRLTLIVTDSDGLDSEDHASEGSNSPAPVSPQQLIPGGGGAAGMLGVDGENGSEGSSRMKRRSSLRAVSLDESSSSSGKPKMVRRGLNRSIVSASGSGLSGGDSSAGPSGDEDEDTDGETSTTASLLQDTVRLVLDKAPKDRTPDEVKSLVKDLEILSAFAALKTTARRELCAAMTLRLFAESNQIIDLVDEYCNPQWFAVIRGSVDVVVDGDILCTIKEGECFGHQPFVVEGVRRTDATIMTREDSCELVTVSLEEYERILKLVESNTTRVEEGGKVVLVLEKRTAADSSGETVNELIVTATVDKLIERLVLDEQHVSDKFYVSDFFLTYRTFISSEEVINRLLARLAQPACTKQVNGASRSEAQVIAFVVLFWLHNHAAIDFAGKLPMLDALAKFEGYLNKYEMNREVRQLASAKESTGLVPKSAETQTLTKSLSIDNADPKAMANLFKRKSSFAGRFLGRGKDTEKGIATALGGALAMVNGGTPSPSSPLVEAAAAEGDMDVIKIYRHDLTHKFLLVRKNTTAQEVVVQAVEQFGIKAKHENEYSLMQVFVSEKQSMVRPTQDNLAASLSINARFYLRYNLNPERFPAPESIAIEGESQLLNMEPLDVARELTILDSQLFRDIQVQEYVEHLFKLGIAQTDALNKFVDRFNMINFWVVNEIVMTRDVKRRVDVIKAFVAIGKHLRTFKNYNSLFAIVSGLSNTASTRLKETWEKVPKRVSESLKELEALMNPSRNMGIYRALLADSSAPMTPFFPLLIKDLVFIHEGNPSKVDGMINFEKLRMIARTLRTISDMCLIAYESDDFGDANSKDGRGTVRGGGTSSSSVFRKMYEQGRMKYYIIEYFRDLKVERDQVKLNEGAALLEKGAGTVRRSSPNVQLQ</sequence>
<name>A0A0D2X4N6_CAPO3</name>
<dbReference type="GO" id="GO:0016324">
    <property type="term" value="C:apical plasma membrane"/>
    <property type="evidence" value="ECO:0007669"/>
    <property type="project" value="TreeGrafter"/>
</dbReference>
<dbReference type="InterPro" id="IPR000159">
    <property type="entry name" value="RA_dom"/>
</dbReference>
<dbReference type="Pfam" id="PF00788">
    <property type="entry name" value="RA"/>
    <property type="match status" value="1"/>
</dbReference>
<dbReference type="InterPro" id="IPR014710">
    <property type="entry name" value="RmlC-like_jellyroll"/>
</dbReference>
<dbReference type="AlphaFoldDB" id="A0A0D2X4N6"/>
<dbReference type="SUPFAM" id="SSF48366">
    <property type="entry name" value="Ras GEF"/>
    <property type="match status" value="1"/>
</dbReference>
<dbReference type="InterPro" id="IPR036964">
    <property type="entry name" value="RASGEF_cat_dom_sf"/>
</dbReference>
<gene>
    <name evidence="9" type="ORF">CAOG_006710</name>
</gene>
<dbReference type="InterPro" id="IPR018490">
    <property type="entry name" value="cNMP-bd_dom_sf"/>
</dbReference>
<feature type="domain" description="Ras-associating" evidence="7">
    <location>
        <begin position="504"/>
        <end position="587"/>
    </location>
</feature>
<feature type="domain" description="Ras-GEF" evidence="5">
    <location>
        <begin position="609"/>
        <end position="833"/>
    </location>
</feature>
<dbReference type="SMART" id="SM00147">
    <property type="entry name" value="RasGEF"/>
    <property type="match status" value="1"/>
</dbReference>
<evidence type="ECO:0000256" key="4">
    <source>
        <dbReference type="SAM" id="MobiDB-lite"/>
    </source>
</evidence>
<dbReference type="PANTHER" id="PTHR23113">
    <property type="entry name" value="GUANINE NUCLEOTIDE EXCHANGE FACTOR"/>
    <property type="match status" value="1"/>
</dbReference>
<dbReference type="InterPro" id="IPR023578">
    <property type="entry name" value="Ras_GEF_dom_sf"/>
</dbReference>
<organism evidence="9 10">
    <name type="scientific">Capsaspora owczarzaki (strain ATCC 30864)</name>
    <dbReference type="NCBI Taxonomy" id="595528"/>
    <lineage>
        <taxon>Eukaryota</taxon>
        <taxon>Filasterea</taxon>
        <taxon>Capsaspora</taxon>
    </lineage>
</organism>
<dbReference type="SUPFAM" id="SSF54236">
    <property type="entry name" value="Ubiquitin-like"/>
    <property type="match status" value="1"/>
</dbReference>
<dbReference type="EMBL" id="KE346371">
    <property type="protein sequence ID" value="KJE96374.1"/>
    <property type="molecule type" value="Genomic_DNA"/>
</dbReference>
<dbReference type="PROSITE" id="PS50200">
    <property type="entry name" value="RA"/>
    <property type="match status" value="1"/>
</dbReference>